<keyword evidence="1" id="KW-0732">Signal</keyword>
<dbReference type="OrthoDB" id="4186099at2759"/>
<sequence length="125" mass="13469">MVQISTLIIIFTSVLSTLVAAKSCTSGGIYCGKDLLKRGDYITKVNTNLKANNMPTDSIHQLASLWSCLEHGDISLIQYCVAGCIRGDKKDDYCLEDTAAKRSLVPLVLLVPLASPSMFRSASLG</sequence>
<dbReference type="Proteomes" id="UP000469558">
    <property type="component" value="Unassembled WGS sequence"/>
</dbReference>
<organism evidence="2 3">
    <name type="scientific">Lachnellula suecica</name>
    <dbReference type="NCBI Taxonomy" id="602035"/>
    <lineage>
        <taxon>Eukaryota</taxon>
        <taxon>Fungi</taxon>
        <taxon>Dikarya</taxon>
        <taxon>Ascomycota</taxon>
        <taxon>Pezizomycotina</taxon>
        <taxon>Leotiomycetes</taxon>
        <taxon>Helotiales</taxon>
        <taxon>Lachnaceae</taxon>
        <taxon>Lachnellula</taxon>
    </lineage>
</organism>
<gene>
    <name evidence="2" type="ORF">LSUE1_G007843</name>
</gene>
<feature type="signal peptide" evidence="1">
    <location>
        <begin position="1"/>
        <end position="21"/>
    </location>
</feature>
<keyword evidence="3" id="KW-1185">Reference proteome</keyword>
<accession>A0A8T9C4A5</accession>
<name>A0A8T9C4A5_9HELO</name>
<reference evidence="2 3" key="1">
    <citation type="submission" date="2018-05" db="EMBL/GenBank/DDBJ databases">
        <title>Genome sequencing and assembly of the regulated plant pathogen Lachnellula willkommii and related sister species for the development of diagnostic species identification markers.</title>
        <authorList>
            <person name="Giroux E."/>
            <person name="Bilodeau G."/>
        </authorList>
    </citation>
    <scope>NUCLEOTIDE SEQUENCE [LARGE SCALE GENOMIC DNA]</scope>
    <source>
        <strain evidence="2 3">CBS 268.59</strain>
    </source>
</reference>
<comment type="caution">
    <text evidence="2">The sequence shown here is derived from an EMBL/GenBank/DDBJ whole genome shotgun (WGS) entry which is preliminary data.</text>
</comment>
<dbReference type="EMBL" id="QGMK01001158">
    <property type="protein sequence ID" value="TVY73187.1"/>
    <property type="molecule type" value="Genomic_DNA"/>
</dbReference>
<evidence type="ECO:0000313" key="3">
    <source>
        <dbReference type="Proteomes" id="UP000469558"/>
    </source>
</evidence>
<evidence type="ECO:0000256" key="1">
    <source>
        <dbReference type="SAM" id="SignalP"/>
    </source>
</evidence>
<dbReference type="AlphaFoldDB" id="A0A8T9C4A5"/>
<protein>
    <submittedName>
        <fullName evidence="2">Uncharacterized protein</fullName>
    </submittedName>
</protein>
<feature type="chain" id="PRO_5035768999" evidence="1">
    <location>
        <begin position="22"/>
        <end position="125"/>
    </location>
</feature>
<proteinExistence type="predicted"/>
<evidence type="ECO:0000313" key="2">
    <source>
        <dbReference type="EMBL" id="TVY73187.1"/>
    </source>
</evidence>